<feature type="domain" description="Calcineurin-like phosphoesterase" evidence="1">
    <location>
        <begin position="2"/>
        <end position="164"/>
    </location>
</feature>
<dbReference type="InterPro" id="IPR051158">
    <property type="entry name" value="Metallophosphoesterase_sf"/>
</dbReference>
<organism evidence="2 3">
    <name type="scientific">Thermoactinomyces daqus</name>
    <dbReference type="NCBI Taxonomy" id="1329516"/>
    <lineage>
        <taxon>Bacteria</taxon>
        <taxon>Bacillati</taxon>
        <taxon>Bacillota</taxon>
        <taxon>Bacilli</taxon>
        <taxon>Bacillales</taxon>
        <taxon>Thermoactinomycetaceae</taxon>
        <taxon>Thermoactinomyces</taxon>
    </lineage>
</organism>
<evidence type="ECO:0000259" key="1">
    <source>
        <dbReference type="Pfam" id="PF00149"/>
    </source>
</evidence>
<dbReference type="Proteomes" id="UP000530514">
    <property type="component" value="Unassembled WGS sequence"/>
</dbReference>
<dbReference type="OrthoDB" id="9780884at2"/>
<dbReference type="GO" id="GO:0008758">
    <property type="term" value="F:UDP-2,3-diacylglucosamine hydrolase activity"/>
    <property type="evidence" value="ECO:0007669"/>
    <property type="project" value="TreeGrafter"/>
</dbReference>
<evidence type="ECO:0000313" key="2">
    <source>
        <dbReference type="EMBL" id="MBA4543387.1"/>
    </source>
</evidence>
<dbReference type="GO" id="GO:0016020">
    <property type="term" value="C:membrane"/>
    <property type="evidence" value="ECO:0007669"/>
    <property type="project" value="GOC"/>
</dbReference>
<sequence length="224" mass="25285">MQISDLHFGFFYGPEQLQTLVDQVRSLHPDLFCFTGDLIDRRFSRGEAIKVSDLLKQIDAPYRKFAILGNHDYWGDTALVKDCLTSAGFRLLINEWTLVKKGNDVISVSGLDDLLNGKPDHSKVFNDARFDLDLFHLMLVHEPDFAKVISSDPVDLQLSGHSHGGQINLPFFGPLFTPPLSRKFSSGLYQINERLTLYTNRGIGTTILPFRFACRPEITVIELG</sequence>
<dbReference type="SUPFAM" id="SSF56300">
    <property type="entry name" value="Metallo-dependent phosphatases"/>
    <property type="match status" value="1"/>
</dbReference>
<dbReference type="Gene3D" id="3.60.21.10">
    <property type="match status" value="1"/>
</dbReference>
<dbReference type="GO" id="GO:0009245">
    <property type="term" value="P:lipid A biosynthetic process"/>
    <property type="evidence" value="ECO:0007669"/>
    <property type="project" value="TreeGrafter"/>
</dbReference>
<dbReference type="PANTHER" id="PTHR31302:SF25">
    <property type="entry name" value="PHOSPHOESTERASE"/>
    <property type="match status" value="1"/>
</dbReference>
<dbReference type="CDD" id="cd07385">
    <property type="entry name" value="MPP_YkuE_C"/>
    <property type="match status" value="1"/>
</dbReference>
<dbReference type="RefSeq" id="WP_160173863.1">
    <property type="nucleotide sequence ID" value="NZ_JACEIP010000015.1"/>
</dbReference>
<gene>
    <name evidence="2" type="ORF">H1164_10815</name>
</gene>
<dbReference type="AlphaFoldDB" id="A0A7W2AHN4"/>
<reference evidence="2 3" key="1">
    <citation type="submission" date="2020-07" db="EMBL/GenBank/DDBJ databases">
        <authorList>
            <person name="Feng H."/>
        </authorList>
    </citation>
    <scope>NUCLEOTIDE SEQUENCE [LARGE SCALE GENOMIC DNA]</scope>
    <source>
        <strain evidence="3">s-11</strain>
    </source>
</reference>
<dbReference type="InterPro" id="IPR029052">
    <property type="entry name" value="Metallo-depent_PP-like"/>
</dbReference>
<dbReference type="Pfam" id="PF00149">
    <property type="entry name" value="Metallophos"/>
    <property type="match status" value="1"/>
</dbReference>
<protein>
    <submittedName>
        <fullName evidence="2">Metallophosphoesterase</fullName>
    </submittedName>
</protein>
<comment type="caution">
    <text evidence="2">The sequence shown here is derived from an EMBL/GenBank/DDBJ whole genome shotgun (WGS) entry which is preliminary data.</text>
</comment>
<name>A0A7W2AHN4_9BACL</name>
<keyword evidence="3" id="KW-1185">Reference proteome</keyword>
<evidence type="ECO:0000313" key="3">
    <source>
        <dbReference type="Proteomes" id="UP000530514"/>
    </source>
</evidence>
<dbReference type="EMBL" id="JACEIP010000015">
    <property type="protein sequence ID" value="MBA4543387.1"/>
    <property type="molecule type" value="Genomic_DNA"/>
</dbReference>
<dbReference type="PANTHER" id="PTHR31302">
    <property type="entry name" value="TRANSMEMBRANE PROTEIN WITH METALLOPHOSPHOESTERASE DOMAIN-RELATED"/>
    <property type="match status" value="1"/>
</dbReference>
<accession>A0A7W2AHN4</accession>
<dbReference type="InterPro" id="IPR004843">
    <property type="entry name" value="Calcineurin-like_PHP"/>
</dbReference>
<proteinExistence type="predicted"/>